<dbReference type="Pfam" id="PF03729">
    <property type="entry name" value="DUF308"/>
    <property type="match status" value="1"/>
</dbReference>
<evidence type="ECO:0000313" key="2">
    <source>
        <dbReference type="EMBL" id="PXX11931.1"/>
    </source>
</evidence>
<feature type="transmembrane region" description="Helical" evidence="1">
    <location>
        <begin position="86"/>
        <end position="104"/>
    </location>
</feature>
<dbReference type="Proteomes" id="UP000247781">
    <property type="component" value="Unassembled WGS sequence"/>
</dbReference>
<feature type="transmembrane region" description="Helical" evidence="1">
    <location>
        <begin position="110"/>
        <end position="127"/>
    </location>
</feature>
<accession>A0A318HL75</accession>
<feature type="transmembrane region" description="Helical" evidence="1">
    <location>
        <begin position="29"/>
        <end position="47"/>
    </location>
</feature>
<dbReference type="InterPro" id="IPR005325">
    <property type="entry name" value="DUF308_memb"/>
</dbReference>
<dbReference type="EMBL" id="QJJU01000002">
    <property type="protein sequence ID" value="PXX11931.1"/>
    <property type="molecule type" value="Genomic_DNA"/>
</dbReference>
<dbReference type="PANTHER" id="PTHR34989">
    <property type="entry name" value="PROTEIN HDED"/>
    <property type="match status" value="1"/>
</dbReference>
<dbReference type="RefSeq" id="WP_110314608.1">
    <property type="nucleotide sequence ID" value="NZ_QJJU01000002.1"/>
</dbReference>
<feature type="transmembrane region" description="Helical" evidence="1">
    <location>
        <begin position="139"/>
        <end position="160"/>
    </location>
</feature>
<dbReference type="PANTHER" id="PTHR34989:SF1">
    <property type="entry name" value="PROTEIN HDED"/>
    <property type="match status" value="1"/>
</dbReference>
<keyword evidence="1" id="KW-1133">Transmembrane helix</keyword>
<comment type="caution">
    <text evidence="2">The sequence shown here is derived from an EMBL/GenBank/DDBJ whole genome shotgun (WGS) entry which is preliminary data.</text>
</comment>
<reference evidence="3" key="1">
    <citation type="submission" date="2018-05" db="EMBL/GenBank/DDBJ databases">
        <authorList>
            <person name="Deangelis K."/>
            <person name="Huntemann M."/>
            <person name="Clum A."/>
            <person name="Pillay M."/>
            <person name="Palaniappan K."/>
            <person name="Varghese N."/>
            <person name="Mikhailova N."/>
            <person name="Stamatis D."/>
            <person name="Reddy T."/>
            <person name="Daum C."/>
            <person name="Shapiro N."/>
            <person name="Ivanova N."/>
            <person name="Kyrpides N."/>
            <person name="Woyke T."/>
        </authorList>
    </citation>
    <scope>NUCLEOTIDE SEQUENCE [LARGE SCALE GENOMIC DNA]</scope>
    <source>
        <strain evidence="3">GAS496</strain>
    </source>
</reference>
<keyword evidence="3" id="KW-1185">Reference proteome</keyword>
<dbReference type="OrthoDB" id="4761744at2"/>
<dbReference type="AlphaFoldDB" id="A0A318HL75"/>
<keyword evidence="1" id="KW-0472">Membrane</keyword>
<evidence type="ECO:0000256" key="1">
    <source>
        <dbReference type="SAM" id="Phobius"/>
    </source>
</evidence>
<feature type="transmembrane region" description="Helical" evidence="1">
    <location>
        <begin position="53"/>
        <end position="74"/>
    </location>
</feature>
<protein>
    <submittedName>
        <fullName evidence="2">Uncharacterized membrane protein HdeD (DUF308 family)</fullName>
    </submittedName>
</protein>
<organism evidence="2 3">
    <name type="scientific">Mycolicibacterium moriokaense</name>
    <dbReference type="NCBI Taxonomy" id="39691"/>
    <lineage>
        <taxon>Bacteria</taxon>
        <taxon>Bacillati</taxon>
        <taxon>Actinomycetota</taxon>
        <taxon>Actinomycetes</taxon>
        <taxon>Mycobacteriales</taxon>
        <taxon>Mycobacteriaceae</taxon>
        <taxon>Mycolicibacterium</taxon>
    </lineage>
</organism>
<evidence type="ECO:0000313" key="3">
    <source>
        <dbReference type="Proteomes" id="UP000247781"/>
    </source>
</evidence>
<dbReference type="InterPro" id="IPR052712">
    <property type="entry name" value="Acid_resist_chaperone_HdeD"/>
</dbReference>
<proteinExistence type="predicted"/>
<name>A0A318HL75_9MYCO</name>
<reference evidence="2 3" key="2">
    <citation type="submission" date="2018-06" db="EMBL/GenBank/DDBJ databases">
        <title>Sequencing of bacterial isolates from soil warming experiment in Harvard Forest, Massachusetts, USA.</title>
        <authorList>
            <person name="Deangelis K.PhD."/>
        </authorList>
    </citation>
    <scope>NUCLEOTIDE SEQUENCE [LARGE SCALE GENOMIC DNA]</scope>
    <source>
        <strain evidence="2 3">GAS496</strain>
    </source>
</reference>
<sequence>MTDTREAPSRPLGIFHEAVDELVSTTKHWWLLLVTGVAWVVIAILILRFDYTTVAAIAVLFGVFCFAAAANEVMVSAVTSSRGWRILHWLLAALFVVVGVVAFFRPADTFVSLAAVMSFYFVFRGSFDIATSLAASRVPGWWVLLLVGIAEIAIGFWAAGSWNVSVVVLVSWVAAGALIHGVGQIASAFLVRKVGHGAAVLDGQHAVVTRT</sequence>
<gene>
    <name evidence="2" type="ORF">C8E89_10255</name>
</gene>
<keyword evidence="1" id="KW-0812">Transmembrane</keyword>
<feature type="transmembrane region" description="Helical" evidence="1">
    <location>
        <begin position="166"/>
        <end position="191"/>
    </location>
</feature>
<dbReference type="GO" id="GO:0005886">
    <property type="term" value="C:plasma membrane"/>
    <property type="evidence" value="ECO:0007669"/>
    <property type="project" value="TreeGrafter"/>
</dbReference>